<reference evidence="3" key="1">
    <citation type="journal article" date="2012" name="Nat. Biotechnol.">
        <title>Reference genome sequence of the model plant Setaria.</title>
        <authorList>
            <person name="Bennetzen J.L."/>
            <person name="Schmutz J."/>
            <person name="Wang H."/>
            <person name="Percifield R."/>
            <person name="Hawkins J."/>
            <person name="Pontaroli A.C."/>
            <person name="Estep M."/>
            <person name="Feng L."/>
            <person name="Vaughn J.N."/>
            <person name="Grimwood J."/>
            <person name="Jenkins J."/>
            <person name="Barry K."/>
            <person name="Lindquist E."/>
            <person name="Hellsten U."/>
            <person name="Deshpande S."/>
            <person name="Wang X."/>
            <person name="Wu X."/>
            <person name="Mitros T."/>
            <person name="Triplett J."/>
            <person name="Yang X."/>
            <person name="Ye C.Y."/>
            <person name="Mauro-Herrera M."/>
            <person name="Wang L."/>
            <person name="Li P."/>
            <person name="Sharma M."/>
            <person name="Sharma R."/>
            <person name="Ronald P.C."/>
            <person name="Panaud O."/>
            <person name="Kellogg E.A."/>
            <person name="Brutnell T.P."/>
            <person name="Doust A.N."/>
            <person name="Tuskan G.A."/>
            <person name="Rokhsar D."/>
            <person name="Devos K.M."/>
        </authorList>
    </citation>
    <scope>NUCLEOTIDE SEQUENCE [LARGE SCALE GENOMIC DNA]</scope>
    <source>
        <strain evidence="3">cv. Yugu1</strain>
    </source>
</reference>
<evidence type="ECO:0000256" key="1">
    <source>
        <dbReference type="SAM" id="MobiDB-lite"/>
    </source>
</evidence>
<keyword evidence="3" id="KW-1185">Reference proteome</keyword>
<organism evidence="2 3">
    <name type="scientific">Setaria italica</name>
    <name type="common">Foxtail millet</name>
    <name type="synonym">Panicum italicum</name>
    <dbReference type="NCBI Taxonomy" id="4555"/>
    <lineage>
        <taxon>Eukaryota</taxon>
        <taxon>Viridiplantae</taxon>
        <taxon>Streptophyta</taxon>
        <taxon>Embryophyta</taxon>
        <taxon>Tracheophyta</taxon>
        <taxon>Spermatophyta</taxon>
        <taxon>Magnoliopsida</taxon>
        <taxon>Liliopsida</taxon>
        <taxon>Poales</taxon>
        <taxon>Poaceae</taxon>
        <taxon>PACMAD clade</taxon>
        <taxon>Panicoideae</taxon>
        <taxon>Panicodae</taxon>
        <taxon>Paniceae</taxon>
        <taxon>Cenchrinae</taxon>
        <taxon>Setaria</taxon>
    </lineage>
</organism>
<sequence length="213" mass="22325">MVVRRRRRLLAQLGALADGDKQGHGIHLAVAGRPEHTLAEVRSLAPLLAFVHARAPEQAGTPRLPSLLHAGARAIPGLICGGPIGGGPRRQVGHRRPRDLGGGPSNAPNRASEAWSGLEQRAGGHPASSGAADTRAGEGSPGGGPSTVMETTSSPRRRRRPSVRRSSRSPVVLEDLEGGRRRNSSQSEKEKEQGHGGGQHGPFATAFIAFSQF</sequence>
<reference evidence="2" key="2">
    <citation type="submission" date="2018-08" db="UniProtKB">
        <authorList>
            <consortium name="EnsemblPlants"/>
        </authorList>
    </citation>
    <scope>IDENTIFICATION</scope>
    <source>
        <strain evidence="2">Yugu1</strain>
    </source>
</reference>
<dbReference type="InParanoid" id="K3ZJU4"/>
<dbReference type="EMBL" id="AGNK02005272">
    <property type="status" value="NOT_ANNOTATED_CDS"/>
    <property type="molecule type" value="Genomic_DNA"/>
</dbReference>
<dbReference type="Proteomes" id="UP000004995">
    <property type="component" value="Unassembled WGS sequence"/>
</dbReference>
<dbReference type="HOGENOM" id="CLU_1296306_0_0_1"/>
<accession>K3ZJU4</accession>
<evidence type="ECO:0000313" key="3">
    <source>
        <dbReference type="Proteomes" id="UP000004995"/>
    </source>
</evidence>
<protein>
    <submittedName>
        <fullName evidence="2">Uncharacterized protein</fullName>
    </submittedName>
</protein>
<dbReference type="Gramene" id="KQK95961">
    <property type="protein sequence ID" value="KQK95961"/>
    <property type="gene ID" value="SETIT_026849mg"/>
</dbReference>
<dbReference type="AlphaFoldDB" id="K3ZJU4"/>
<dbReference type="EnsemblPlants" id="KQK95961">
    <property type="protein sequence ID" value="KQK95961"/>
    <property type="gene ID" value="SETIT_026849mg"/>
</dbReference>
<proteinExistence type="predicted"/>
<name>K3ZJU4_SETIT</name>
<feature type="region of interest" description="Disordered" evidence="1">
    <location>
        <begin position="81"/>
        <end position="204"/>
    </location>
</feature>
<feature type="compositionally biased region" description="Basic residues" evidence="1">
    <location>
        <begin position="155"/>
        <end position="167"/>
    </location>
</feature>
<evidence type="ECO:0000313" key="2">
    <source>
        <dbReference type="EnsemblPlants" id="KQK95961"/>
    </source>
</evidence>